<evidence type="ECO:0000313" key="2">
    <source>
        <dbReference type="EMBL" id="KAF8644165.1"/>
    </source>
</evidence>
<evidence type="ECO:0000313" key="3">
    <source>
        <dbReference type="Proteomes" id="UP000636709"/>
    </source>
</evidence>
<protein>
    <recommendedName>
        <fullName evidence="4">No apical meristem-associated C-terminal domain-containing protein</fullName>
    </recommendedName>
</protein>
<proteinExistence type="predicted"/>
<dbReference type="PANTHER" id="PTHR45224:SF10">
    <property type="entry name" value="OS09G0317700 PROTEIN"/>
    <property type="match status" value="1"/>
</dbReference>
<evidence type="ECO:0000256" key="1">
    <source>
        <dbReference type="SAM" id="MobiDB-lite"/>
    </source>
</evidence>
<dbReference type="OrthoDB" id="1416910at2759"/>
<evidence type="ECO:0008006" key="4">
    <source>
        <dbReference type="Google" id="ProtNLM"/>
    </source>
</evidence>
<sequence>MRFNQCWNRMKNAHGSGESDDQIMERAHAVFKSENSEKPFLFEYWWRVVKDQLKWGRIYPFNGAENKRTKLNASGAYTSSSNQDSDEASAAASRRPIGQNQAKALRKGKGKASGSEGNLSNDAVNSFNEFLQRKSEAIQKMAEATSEHAKAIAEQTAAHKAKLKADKLNKYLKLMAIDTTIFNDEQKARHERALNHFTSELFTEDDS</sequence>
<organism evidence="2 3">
    <name type="scientific">Digitaria exilis</name>
    <dbReference type="NCBI Taxonomy" id="1010633"/>
    <lineage>
        <taxon>Eukaryota</taxon>
        <taxon>Viridiplantae</taxon>
        <taxon>Streptophyta</taxon>
        <taxon>Embryophyta</taxon>
        <taxon>Tracheophyta</taxon>
        <taxon>Spermatophyta</taxon>
        <taxon>Magnoliopsida</taxon>
        <taxon>Liliopsida</taxon>
        <taxon>Poales</taxon>
        <taxon>Poaceae</taxon>
        <taxon>PACMAD clade</taxon>
        <taxon>Panicoideae</taxon>
        <taxon>Panicodae</taxon>
        <taxon>Paniceae</taxon>
        <taxon>Anthephorinae</taxon>
        <taxon>Digitaria</taxon>
    </lineage>
</organism>
<accession>A0A835A6F3</accession>
<reference evidence="2" key="1">
    <citation type="submission" date="2020-07" db="EMBL/GenBank/DDBJ databases">
        <title>Genome sequence and genetic diversity analysis of an under-domesticated orphan crop, white fonio (Digitaria exilis).</title>
        <authorList>
            <person name="Bennetzen J.L."/>
            <person name="Chen S."/>
            <person name="Ma X."/>
            <person name="Wang X."/>
            <person name="Yssel A.E.J."/>
            <person name="Chaluvadi S.R."/>
            <person name="Johnson M."/>
            <person name="Gangashetty P."/>
            <person name="Hamidou F."/>
            <person name="Sanogo M.D."/>
            <person name="Zwaenepoel A."/>
            <person name="Wallace J."/>
            <person name="Van De Peer Y."/>
            <person name="Van Deynze A."/>
        </authorList>
    </citation>
    <scope>NUCLEOTIDE SEQUENCE</scope>
    <source>
        <tissue evidence="2">Leaves</tissue>
    </source>
</reference>
<feature type="compositionally biased region" description="Low complexity" evidence="1">
    <location>
        <begin position="79"/>
        <end position="93"/>
    </location>
</feature>
<comment type="caution">
    <text evidence="2">The sequence shown here is derived from an EMBL/GenBank/DDBJ whole genome shotgun (WGS) entry which is preliminary data.</text>
</comment>
<dbReference type="EMBL" id="JACEFO010003149">
    <property type="protein sequence ID" value="KAF8644165.1"/>
    <property type="molecule type" value="Genomic_DNA"/>
</dbReference>
<keyword evidence="3" id="KW-1185">Reference proteome</keyword>
<dbReference type="AlphaFoldDB" id="A0A835A6F3"/>
<dbReference type="PANTHER" id="PTHR45224">
    <property type="entry name" value="OS01G0527900 PROTEIN-RELATED"/>
    <property type="match status" value="1"/>
</dbReference>
<dbReference type="Proteomes" id="UP000636709">
    <property type="component" value="Unassembled WGS sequence"/>
</dbReference>
<name>A0A835A6F3_9POAL</name>
<feature type="region of interest" description="Disordered" evidence="1">
    <location>
        <begin position="75"/>
        <end position="120"/>
    </location>
</feature>
<gene>
    <name evidence="2" type="ORF">HU200_066539</name>
</gene>